<feature type="compositionally biased region" description="Basic and acidic residues" evidence="1">
    <location>
        <begin position="1"/>
        <end position="10"/>
    </location>
</feature>
<feature type="compositionally biased region" description="Gly residues" evidence="1">
    <location>
        <begin position="86"/>
        <end position="96"/>
    </location>
</feature>
<evidence type="ECO:0000259" key="2">
    <source>
        <dbReference type="PROSITE" id="PS50076"/>
    </source>
</evidence>
<dbReference type="PANTHER" id="PTHR44094">
    <property type="entry name" value="DNAJ HEAT SHOCK N-TERMINAL DOMAIN-CONTAINING PROTEIN"/>
    <property type="match status" value="1"/>
</dbReference>
<dbReference type="InterPro" id="IPR052423">
    <property type="entry name" value="EMIR"/>
</dbReference>
<dbReference type="Pfam" id="PF14308">
    <property type="entry name" value="DnaJ-X"/>
    <property type="match status" value="1"/>
</dbReference>
<feature type="region of interest" description="Disordered" evidence="1">
    <location>
        <begin position="1"/>
        <end position="26"/>
    </location>
</feature>
<dbReference type="Gramene" id="ONIVA05G25610.2">
    <property type="protein sequence ID" value="ONIVA05G25610.2"/>
    <property type="gene ID" value="ONIVA05G25610"/>
</dbReference>
<dbReference type="SUPFAM" id="SSF46565">
    <property type="entry name" value="Chaperone J-domain"/>
    <property type="match status" value="1"/>
</dbReference>
<evidence type="ECO:0000313" key="3">
    <source>
        <dbReference type="EnsemblPlants" id="ONIVA05G25610.2"/>
    </source>
</evidence>
<reference evidence="3" key="2">
    <citation type="submission" date="2018-04" db="EMBL/GenBank/DDBJ databases">
        <title>OnivRS2 (Oryza nivara Reference Sequence Version 2).</title>
        <authorList>
            <person name="Zhang J."/>
            <person name="Kudrna D."/>
            <person name="Lee S."/>
            <person name="Talag J."/>
            <person name="Rajasekar S."/>
            <person name="Welchert J."/>
            <person name="Hsing Y.-I."/>
            <person name="Wing R.A."/>
        </authorList>
    </citation>
    <scope>NUCLEOTIDE SEQUENCE [LARGE SCALE GENOMIC DNA]</scope>
    <source>
        <strain evidence="3">SL10</strain>
    </source>
</reference>
<organism evidence="3">
    <name type="scientific">Oryza nivara</name>
    <name type="common">Indian wild rice</name>
    <name type="synonym">Oryza sativa f. spontanea</name>
    <dbReference type="NCBI Taxonomy" id="4536"/>
    <lineage>
        <taxon>Eukaryota</taxon>
        <taxon>Viridiplantae</taxon>
        <taxon>Streptophyta</taxon>
        <taxon>Embryophyta</taxon>
        <taxon>Tracheophyta</taxon>
        <taxon>Spermatophyta</taxon>
        <taxon>Magnoliopsida</taxon>
        <taxon>Liliopsida</taxon>
        <taxon>Poales</taxon>
        <taxon>Poaceae</taxon>
        <taxon>BOP clade</taxon>
        <taxon>Oryzoideae</taxon>
        <taxon>Oryzeae</taxon>
        <taxon>Oryzinae</taxon>
        <taxon>Oryza</taxon>
    </lineage>
</organism>
<feature type="compositionally biased region" description="Gly residues" evidence="1">
    <location>
        <begin position="17"/>
        <end position="26"/>
    </location>
</feature>
<dbReference type="Pfam" id="PF00226">
    <property type="entry name" value="DnaJ"/>
    <property type="match status" value="1"/>
</dbReference>
<reference evidence="3" key="1">
    <citation type="submission" date="2015-04" db="UniProtKB">
        <authorList>
            <consortium name="EnsemblPlants"/>
        </authorList>
    </citation>
    <scope>IDENTIFICATION</scope>
    <source>
        <strain evidence="3">SL10</strain>
    </source>
</reference>
<evidence type="ECO:0000256" key="1">
    <source>
        <dbReference type="SAM" id="MobiDB-lite"/>
    </source>
</evidence>
<dbReference type="PANTHER" id="PTHR44094:SF8">
    <property type="entry name" value="DNAJ HEAT SHOCK N-TERMINAL DOMAIN-CONTAINING PROTEIN-RELATED"/>
    <property type="match status" value="1"/>
</dbReference>
<dbReference type="eggNOG" id="KOG0691">
    <property type="taxonomic scope" value="Eukaryota"/>
</dbReference>
<dbReference type="Gene3D" id="1.10.287.110">
    <property type="entry name" value="DnaJ domain"/>
    <property type="match status" value="1"/>
</dbReference>
<feature type="compositionally biased region" description="Gly residues" evidence="1">
    <location>
        <begin position="124"/>
        <end position="137"/>
    </location>
</feature>
<dbReference type="InterPro" id="IPR026894">
    <property type="entry name" value="DnaJ_X"/>
</dbReference>
<feature type="domain" description="J" evidence="2">
    <location>
        <begin position="422"/>
        <end position="487"/>
    </location>
</feature>
<feature type="compositionally biased region" description="Basic and acidic residues" evidence="1">
    <location>
        <begin position="177"/>
        <end position="189"/>
    </location>
</feature>
<feature type="compositionally biased region" description="Gly residues" evidence="1">
    <location>
        <begin position="106"/>
        <end position="115"/>
    </location>
</feature>
<dbReference type="InterPro" id="IPR001623">
    <property type="entry name" value="DnaJ_domain"/>
</dbReference>
<dbReference type="AlphaFoldDB" id="A0A0E0HHM1"/>
<dbReference type="InterPro" id="IPR022059">
    <property type="entry name" value="DUF3615"/>
</dbReference>
<dbReference type="SMART" id="SM00271">
    <property type="entry name" value="DnaJ"/>
    <property type="match status" value="1"/>
</dbReference>
<dbReference type="Pfam" id="PF12274">
    <property type="entry name" value="DUF3615"/>
    <property type="match status" value="1"/>
</dbReference>
<feature type="region of interest" description="Disordered" evidence="1">
    <location>
        <begin position="72"/>
        <end position="198"/>
    </location>
</feature>
<sequence length="754" mass="82203">MERSAGEEVGRGVACEEGGGAGQQEGGVPMGTICCLRCRPGGRRSDGWEEGRERQSLLPSLVPLGDVPMGMRRGSGGAGADQEGGVPMGGSRGSGDAGTNKEHGVPMGGRRGSGGACTDQEGGIPMGGRSGGSGAGVGLDWVWDWRNPNRSVPPPPTEDIPAVPGSSGVLPLSNLQRHSEKLSDTHGSDKEDEVVDSSDDDCDPYFNYLVDSFMTATKAQPKQLYGNIDLVAAAQRQSNEYASSALDYYNKDENNKIQYSLIKALKSSTIREKGEKYGHVNFIASLDSKEELFFAEVCWDPKNYDMVPTCIVSLEEKRRIGGRSFINDEYVVCLDLQNPPIDGKHCYGCSEEIKHPEDGSTFKAGIQGTTPSRGKGSIFFLPQFLPGAHLLLPRDLPEASRTDLGAGEIQGGGFPAMVKDTAYYDTLGVSVDASPAEIKKAYYLKAKQVHPDKNPGNPDAAQKFQELGEAYQVLSDPSKREAYDKHGKEGLPQDNMVDPAAVFGMLFGSDYFEDYVGQLALASIASVEVEENLNGQEARGKVQEKIKELQKEREQKLIQSLKDRLQPFVDERKDEFVNWANGEAQRLSHAAFGEAMLTTIGYIYVRQAARELGKSKLYMGVPFIAEWVRDKGHCIKSQVNAASGAIALMQLQEGMKKMEESDNKEDQIMKSFEEKKDAMLSYLWKINVVDIESTLTHVCQAVLKDASVPKDVLKLRARALKKLGTIFQGAKSLYHRENSLQVETSPRQGAATSN</sequence>
<accession>A0A0E0HHM1</accession>
<dbReference type="PROSITE" id="PS50076">
    <property type="entry name" value="DNAJ_2"/>
    <property type="match status" value="1"/>
</dbReference>
<dbReference type="InterPro" id="IPR036869">
    <property type="entry name" value="J_dom_sf"/>
</dbReference>
<dbReference type="PROSITE" id="PS00636">
    <property type="entry name" value="DNAJ_1"/>
    <property type="match status" value="1"/>
</dbReference>
<dbReference type="GO" id="GO:0005783">
    <property type="term" value="C:endoplasmic reticulum"/>
    <property type="evidence" value="ECO:0007669"/>
    <property type="project" value="UniProtKB-ARBA"/>
</dbReference>
<evidence type="ECO:0000313" key="4">
    <source>
        <dbReference type="Proteomes" id="UP000006591"/>
    </source>
</evidence>
<dbReference type="Proteomes" id="UP000006591">
    <property type="component" value="Chromosome 5"/>
</dbReference>
<dbReference type="CDD" id="cd06257">
    <property type="entry name" value="DnaJ"/>
    <property type="match status" value="1"/>
</dbReference>
<dbReference type="InterPro" id="IPR018253">
    <property type="entry name" value="DnaJ_domain_CS"/>
</dbReference>
<keyword evidence="4" id="KW-1185">Reference proteome</keyword>
<name>A0A0E0HHM1_ORYNI</name>
<dbReference type="OMA" id="VGLDWVW"/>
<dbReference type="STRING" id="4536.A0A0E0HHM1"/>
<dbReference type="EnsemblPlants" id="ONIVA05G25610.2">
    <property type="protein sequence ID" value="ONIVA05G25610.2"/>
    <property type="gene ID" value="ONIVA05G25610"/>
</dbReference>
<dbReference type="PRINTS" id="PR00625">
    <property type="entry name" value="JDOMAIN"/>
</dbReference>
<protein>
    <recommendedName>
        <fullName evidence="2">J domain-containing protein</fullName>
    </recommendedName>
</protein>
<proteinExistence type="predicted"/>